<keyword evidence="7" id="KW-1185">Reference proteome</keyword>
<dbReference type="AlphaFoldDB" id="A0ABC8YAH0"/>
<dbReference type="PROSITE" id="PS51795">
    <property type="entry name" value="ZF_FLZ"/>
    <property type="match status" value="1"/>
</dbReference>
<protein>
    <recommendedName>
        <fullName evidence="5">FLZ-type domain-containing protein</fullName>
    </recommendedName>
</protein>
<feature type="compositionally biased region" description="Low complexity" evidence="4">
    <location>
        <begin position="38"/>
        <end position="53"/>
    </location>
</feature>
<evidence type="ECO:0000256" key="3">
    <source>
        <dbReference type="PROSITE-ProRule" id="PRU01131"/>
    </source>
</evidence>
<organism evidence="6 7">
    <name type="scientific">Urochloa decumbens</name>
    <dbReference type="NCBI Taxonomy" id="240449"/>
    <lineage>
        <taxon>Eukaryota</taxon>
        <taxon>Viridiplantae</taxon>
        <taxon>Streptophyta</taxon>
        <taxon>Embryophyta</taxon>
        <taxon>Tracheophyta</taxon>
        <taxon>Spermatophyta</taxon>
        <taxon>Magnoliopsida</taxon>
        <taxon>Liliopsida</taxon>
        <taxon>Poales</taxon>
        <taxon>Poaceae</taxon>
        <taxon>PACMAD clade</taxon>
        <taxon>Panicoideae</taxon>
        <taxon>Panicodae</taxon>
        <taxon>Paniceae</taxon>
        <taxon>Melinidinae</taxon>
        <taxon>Urochloa</taxon>
    </lineage>
</organism>
<feature type="region of interest" description="Disordered" evidence="4">
    <location>
        <begin position="1"/>
        <end position="81"/>
    </location>
</feature>
<evidence type="ECO:0000256" key="1">
    <source>
        <dbReference type="ARBA" id="ARBA00009374"/>
    </source>
</evidence>
<evidence type="ECO:0000313" key="6">
    <source>
        <dbReference type="EMBL" id="CAL4939866.1"/>
    </source>
</evidence>
<dbReference type="GO" id="GO:0046872">
    <property type="term" value="F:metal ion binding"/>
    <property type="evidence" value="ECO:0007669"/>
    <property type="project" value="UniProtKB-KW"/>
</dbReference>
<feature type="domain" description="FLZ-type" evidence="5">
    <location>
        <begin position="221"/>
        <end position="264"/>
    </location>
</feature>
<evidence type="ECO:0000256" key="4">
    <source>
        <dbReference type="SAM" id="MobiDB-lite"/>
    </source>
</evidence>
<feature type="zinc finger region" description="FLZ-type" evidence="3">
    <location>
        <begin position="221"/>
        <end position="264"/>
    </location>
</feature>
<feature type="compositionally biased region" description="Low complexity" evidence="4">
    <location>
        <begin position="119"/>
        <end position="130"/>
    </location>
</feature>
<evidence type="ECO:0000256" key="2">
    <source>
        <dbReference type="ARBA" id="ARBA00022723"/>
    </source>
</evidence>
<dbReference type="InterPro" id="IPR007650">
    <property type="entry name" value="Zf-FLZ_dom"/>
</dbReference>
<dbReference type="EMBL" id="OZ075126">
    <property type="protein sequence ID" value="CAL4939866.1"/>
    <property type="molecule type" value="Genomic_DNA"/>
</dbReference>
<evidence type="ECO:0000259" key="5">
    <source>
        <dbReference type="PROSITE" id="PS51795"/>
    </source>
</evidence>
<gene>
    <name evidence="6" type="ORF">URODEC1_LOCUS32175</name>
</gene>
<name>A0ABC8YAH0_9POAL</name>
<feature type="region of interest" description="Disordered" evidence="4">
    <location>
        <begin position="114"/>
        <end position="139"/>
    </location>
</feature>
<dbReference type="PANTHER" id="PTHR47208">
    <property type="entry name" value="OS02G0174800 PROTEIN"/>
    <property type="match status" value="1"/>
</dbReference>
<dbReference type="Proteomes" id="UP001497457">
    <property type="component" value="Chromosome 16b"/>
</dbReference>
<comment type="similarity">
    <text evidence="1">Belongs to the FLZ family.</text>
</comment>
<proteinExistence type="inferred from homology"/>
<evidence type="ECO:0000313" key="7">
    <source>
        <dbReference type="Proteomes" id="UP001497457"/>
    </source>
</evidence>
<sequence length="312" mass="33104">METNKSFSRIELTKKNNAGKQNPESALSGYKYRKPLRPLSHFLTSPTSLPPSSAGQAQQPERTTAEPGRFAQPARGHRSTANEGHRVLLLFLRRGMVEKAARAMARKLEIPQWKSGGASSESLPSPTSPLDRASPRGWRHRDAVGGVGLGILAALEAQPAAAAAVPRVSAPVSIARRARLEVSELGCSGRCATSLCGGGAQGKSAADGQQPGSPAAFRVAEFLSCCDMCRRPLDGKDIFMYRGERAFCSMECRYHAIVSDEFQEKETERKRRVSSSAADGMARKAAAPADMAGSPCGGGGGQIFFTTGIVAA</sequence>
<accession>A0ABC8YAH0</accession>
<dbReference type="InterPro" id="IPR044604">
    <property type="entry name" value="FLZ12/13/14"/>
</dbReference>
<reference evidence="6" key="1">
    <citation type="submission" date="2024-10" db="EMBL/GenBank/DDBJ databases">
        <authorList>
            <person name="Ryan C."/>
        </authorList>
    </citation>
    <scope>NUCLEOTIDE SEQUENCE [LARGE SCALE GENOMIC DNA]</scope>
</reference>
<feature type="compositionally biased region" description="Polar residues" evidence="4">
    <location>
        <begin position="15"/>
        <end position="25"/>
    </location>
</feature>
<dbReference type="Pfam" id="PF04570">
    <property type="entry name" value="zf-FLZ"/>
    <property type="match status" value="1"/>
</dbReference>
<keyword evidence="2" id="KW-0479">Metal-binding</keyword>
<dbReference type="PANTHER" id="PTHR47208:SF5">
    <property type="entry name" value="FCS-LIKE ZINC FINGER 12-RELATED"/>
    <property type="match status" value="1"/>
</dbReference>